<dbReference type="AlphaFoldDB" id="A0A8H2DRR7"/>
<proteinExistence type="predicted"/>
<name>A0A8H2DRR7_ORBOL</name>
<dbReference type="Proteomes" id="UP000297595">
    <property type="component" value="Unassembled WGS sequence"/>
</dbReference>
<evidence type="ECO:0000313" key="1">
    <source>
        <dbReference type="EMBL" id="TGJ62784.1"/>
    </source>
</evidence>
<gene>
    <name evidence="1" type="ORF">EYR41_011966</name>
</gene>
<evidence type="ECO:0000313" key="2">
    <source>
        <dbReference type="Proteomes" id="UP000297595"/>
    </source>
</evidence>
<sequence>MDSWDFGIAKQIYLWLECANTIIRCDKVLTRPTGYFFEFELILYIYIPSYIFYSVPESIFAQAQKNATHGYRHADFSIKNRNSQTGLLSPKGDEARLARRQEILDPSCRHSGLPDTDSNISNSYTGLGAACRKIQIGIATARWRSHHLA</sequence>
<comment type="caution">
    <text evidence="1">The sequence shown here is derived from an EMBL/GenBank/DDBJ whole genome shotgun (WGS) entry which is preliminary data.</text>
</comment>
<dbReference type="EMBL" id="SOZJ01000009">
    <property type="protein sequence ID" value="TGJ62784.1"/>
    <property type="molecule type" value="Genomic_DNA"/>
</dbReference>
<protein>
    <submittedName>
        <fullName evidence="1">Uncharacterized protein</fullName>
    </submittedName>
</protein>
<reference evidence="1 2" key="1">
    <citation type="submission" date="2019-03" db="EMBL/GenBank/DDBJ databases">
        <title>Nematode-trapping fungi genome.</title>
        <authorList>
            <person name="Vidal-Diez De Ulzurrun G."/>
        </authorList>
    </citation>
    <scope>NUCLEOTIDE SEQUENCE [LARGE SCALE GENOMIC DNA]</scope>
    <source>
        <strain evidence="1 2">TWF154</strain>
    </source>
</reference>
<accession>A0A8H2DRR7</accession>
<organism evidence="1 2">
    <name type="scientific">Orbilia oligospora</name>
    <name type="common">Nematode-trapping fungus</name>
    <name type="synonym">Arthrobotrys oligospora</name>
    <dbReference type="NCBI Taxonomy" id="2813651"/>
    <lineage>
        <taxon>Eukaryota</taxon>
        <taxon>Fungi</taxon>
        <taxon>Dikarya</taxon>
        <taxon>Ascomycota</taxon>
        <taxon>Pezizomycotina</taxon>
        <taxon>Orbiliomycetes</taxon>
        <taxon>Orbiliales</taxon>
        <taxon>Orbiliaceae</taxon>
        <taxon>Orbilia</taxon>
    </lineage>
</organism>